<dbReference type="Proteomes" id="UP001152321">
    <property type="component" value="Unassembled WGS sequence"/>
</dbReference>
<dbReference type="RefSeq" id="WP_277577766.1">
    <property type="nucleotide sequence ID" value="NZ_JANRMI010000002.1"/>
</dbReference>
<evidence type="ECO:0000313" key="1">
    <source>
        <dbReference type="EMBL" id="MDG0816288.1"/>
    </source>
</evidence>
<sequence>MRILLALFVTVFGLSAGADGGSSKRVLLQPLSPSTLSAGKLSYSFQLFDDENKKNILEQDLTESHTKKLHFIVYDAALKEFSHVHPEFDGQKWNTELVLPVNGNYFLWAQGKLEDGTDFSSLTQAQVVGGAEAWPITSVGDFRKGTDRETTVEISSSKLRAGKMAMLNYKVTREDGLSPVITPYLGANAHVIAVSPDGDEMVHVHPMDGSSPDMGMLHTTFPVPGDYRIWIQLIDRNEIKTIPLSVTVVK</sequence>
<comment type="caution">
    <text evidence="1">The sequence shown here is derived from an EMBL/GenBank/DDBJ whole genome shotgun (WGS) entry which is preliminary data.</text>
</comment>
<gene>
    <name evidence="1" type="ORF">NWE73_07925</name>
</gene>
<reference evidence="1" key="1">
    <citation type="submission" date="2022-08" db="EMBL/GenBank/DDBJ databases">
        <title>Novel Bdellovibrio Species Isolated from Svalbard: Designation Bdellovibrio svalbardensis.</title>
        <authorList>
            <person name="Mitchell R.J."/>
            <person name="Choi S.Y."/>
        </authorList>
    </citation>
    <scope>NUCLEOTIDE SEQUENCE</scope>
    <source>
        <strain evidence="1">PAP01</strain>
    </source>
</reference>
<proteinExistence type="predicted"/>
<accession>A0ABT6DMC7</accession>
<evidence type="ECO:0008006" key="3">
    <source>
        <dbReference type="Google" id="ProtNLM"/>
    </source>
</evidence>
<organism evidence="1 2">
    <name type="scientific">Bdellovibrio svalbardensis</name>
    <dbReference type="NCBI Taxonomy" id="2972972"/>
    <lineage>
        <taxon>Bacteria</taxon>
        <taxon>Pseudomonadati</taxon>
        <taxon>Bdellovibrionota</taxon>
        <taxon>Bdellovibrionia</taxon>
        <taxon>Bdellovibrionales</taxon>
        <taxon>Pseudobdellovibrionaceae</taxon>
        <taxon>Bdellovibrio</taxon>
    </lineage>
</organism>
<evidence type="ECO:0000313" key="2">
    <source>
        <dbReference type="Proteomes" id="UP001152321"/>
    </source>
</evidence>
<name>A0ABT6DMC7_9BACT</name>
<protein>
    <recommendedName>
        <fullName evidence="3">Secreted protein</fullName>
    </recommendedName>
</protein>
<keyword evidence="2" id="KW-1185">Reference proteome</keyword>
<dbReference type="EMBL" id="JANRMI010000002">
    <property type="protein sequence ID" value="MDG0816288.1"/>
    <property type="molecule type" value="Genomic_DNA"/>
</dbReference>